<dbReference type="EMBL" id="WNYA01000006">
    <property type="protein sequence ID" value="KAG8567585.1"/>
    <property type="molecule type" value="Genomic_DNA"/>
</dbReference>
<comment type="caution">
    <text evidence="2">The sequence shown here is derived from an EMBL/GenBank/DDBJ whole genome shotgun (WGS) entry which is preliminary data.</text>
</comment>
<name>A0AAV7B4Y1_ENGPU</name>
<dbReference type="Proteomes" id="UP000824782">
    <property type="component" value="Unassembled WGS sequence"/>
</dbReference>
<reference evidence="2" key="1">
    <citation type="thesis" date="2020" institute="ProQuest LLC" country="789 East Eisenhower Parkway, Ann Arbor, MI, USA">
        <title>Comparative Genomics and Chromosome Evolution.</title>
        <authorList>
            <person name="Mudd A.B."/>
        </authorList>
    </citation>
    <scope>NUCLEOTIDE SEQUENCE</scope>
    <source>
        <strain evidence="2">237g6f4</strain>
        <tissue evidence="2">Blood</tissue>
    </source>
</reference>
<keyword evidence="1" id="KW-0472">Membrane</keyword>
<accession>A0AAV7B4Y1</accession>
<evidence type="ECO:0000256" key="1">
    <source>
        <dbReference type="SAM" id="Phobius"/>
    </source>
</evidence>
<proteinExistence type="predicted"/>
<gene>
    <name evidence="2" type="ORF">GDO81_013702</name>
</gene>
<evidence type="ECO:0000313" key="2">
    <source>
        <dbReference type="EMBL" id="KAG8567585.1"/>
    </source>
</evidence>
<feature type="transmembrane region" description="Helical" evidence="1">
    <location>
        <begin position="23"/>
        <end position="41"/>
    </location>
</feature>
<keyword evidence="3" id="KW-1185">Reference proteome</keyword>
<organism evidence="2 3">
    <name type="scientific">Engystomops pustulosus</name>
    <name type="common">Tungara frog</name>
    <name type="synonym">Physalaemus pustulosus</name>
    <dbReference type="NCBI Taxonomy" id="76066"/>
    <lineage>
        <taxon>Eukaryota</taxon>
        <taxon>Metazoa</taxon>
        <taxon>Chordata</taxon>
        <taxon>Craniata</taxon>
        <taxon>Vertebrata</taxon>
        <taxon>Euteleostomi</taxon>
        <taxon>Amphibia</taxon>
        <taxon>Batrachia</taxon>
        <taxon>Anura</taxon>
        <taxon>Neobatrachia</taxon>
        <taxon>Hyloidea</taxon>
        <taxon>Leptodactylidae</taxon>
        <taxon>Leiuperinae</taxon>
        <taxon>Engystomops</taxon>
    </lineage>
</organism>
<dbReference type="AlphaFoldDB" id="A0AAV7B4Y1"/>
<sequence>MKLFLLPLVNALGKSYHTRSYNTSAIFSYALSVLLTYFIGLGTRCKMTLVRYGFCRSLFPIAGFTNTAITQAIVNQNITYSPSK</sequence>
<evidence type="ECO:0000313" key="3">
    <source>
        <dbReference type="Proteomes" id="UP000824782"/>
    </source>
</evidence>
<protein>
    <submittedName>
        <fullName evidence="2">Uncharacterized protein</fullName>
    </submittedName>
</protein>
<keyword evidence="1" id="KW-1133">Transmembrane helix</keyword>
<keyword evidence="1" id="KW-0812">Transmembrane</keyword>